<dbReference type="AlphaFoldDB" id="A0A443PT69"/>
<proteinExistence type="predicted"/>
<dbReference type="STRING" id="337451.A0A443PT69"/>
<protein>
    <submittedName>
        <fullName evidence="1">Putative ubiquitin receptor RAD23a</fullName>
    </submittedName>
</protein>
<evidence type="ECO:0000313" key="1">
    <source>
        <dbReference type="EMBL" id="RWR93968.1"/>
    </source>
</evidence>
<reference evidence="1 2" key="1">
    <citation type="journal article" date="2019" name="Nat. Plants">
        <title>Stout camphor tree genome fills gaps in understanding of flowering plant genome evolution.</title>
        <authorList>
            <person name="Chaw S.M."/>
            <person name="Liu Y.C."/>
            <person name="Wu Y.W."/>
            <person name="Wang H.Y."/>
            <person name="Lin C.I."/>
            <person name="Wu C.S."/>
            <person name="Ke H.M."/>
            <person name="Chang L.Y."/>
            <person name="Hsu C.Y."/>
            <person name="Yang H.T."/>
            <person name="Sudianto E."/>
            <person name="Hsu M.H."/>
            <person name="Wu K.P."/>
            <person name="Wang L.N."/>
            <person name="Leebens-Mack J.H."/>
            <person name="Tsai I.J."/>
        </authorList>
    </citation>
    <scope>NUCLEOTIDE SEQUENCE [LARGE SCALE GENOMIC DNA]</scope>
    <source>
        <strain evidence="2">cv. Chaw 1501</strain>
        <tissue evidence="1">Young leaves</tissue>
    </source>
</reference>
<name>A0A443PT69_9MAGN</name>
<organism evidence="1 2">
    <name type="scientific">Cinnamomum micranthum f. kanehirae</name>
    <dbReference type="NCBI Taxonomy" id="337451"/>
    <lineage>
        <taxon>Eukaryota</taxon>
        <taxon>Viridiplantae</taxon>
        <taxon>Streptophyta</taxon>
        <taxon>Embryophyta</taxon>
        <taxon>Tracheophyta</taxon>
        <taxon>Spermatophyta</taxon>
        <taxon>Magnoliopsida</taxon>
        <taxon>Magnoliidae</taxon>
        <taxon>Laurales</taxon>
        <taxon>Lauraceae</taxon>
        <taxon>Cinnamomum</taxon>
    </lineage>
</organism>
<keyword evidence="1" id="KW-0675">Receptor</keyword>
<dbReference type="OrthoDB" id="419317at2759"/>
<gene>
    <name evidence="1" type="ORF">CKAN_02324600</name>
</gene>
<dbReference type="Proteomes" id="UP000283530">
    <property type="component" value="Unassembled WGS sequence"/>
</dbReference>
<sequence>MASKPSLGTDVLLNHRVPADAYDRATSNLVHLNDLEQMIQQIIDMGGGSWDRETHSAFPQIQTTPKVGPAPELYCHDRDNWHWHQIGTNTITEMSPAGAAPLSGLPNSSPLNMFPQNHHPWYNALTYFLFRDLLEQAELDMPHSISVTPEEQEAIERVCAIFLL</sequence>
<keyword evidence="2" id="KW-1185">Reference proteome</keyword>
<accession>A0A443PT69</accession>
<evidence type="ECO:0000313" key="2">
    <source>
        <dbReference type="Proteomes" id="UP000283530"/>
    </source>
</evidence>
<dbReference type="EMBL" id="QPKB01000010">
    <property type="protein sequence ID" value="RWR93968.1"/>
    <property type="molecule type" value="Genomic_DNA"/>
</dbReference>
<comment type="caution">
    <text evidence="1">The sequence shown here is derived from an EMBL/GenBank/DDBJ whole genome shotgun (WGS) entry which is preliminary data.</text>
</comment>